<dbReference type="SUPFAM" id="SSF55920">
    <property type="entry name" value="Creatinase/aminopeptidase"/>
    <property type="match status" value="1"/>
</dbReference>
<dbReference type="InterPro" id="IPR036390">
    <property type="entry name" value="WH_DNA-bd_sf"/>
</dbReference>
<accession>A0A0C3QWP7</accession>
<keyword evidence="5" id="KW-1185">Reference proteome</keyword>
<dbReference type="STRING" id="1051891.A0A0C3QWP7"/>
<feature type="compositionally biased region" description="Polar residues" evidence="2">
    <location>
        <begin position="1"/>
        <end position="12"/>
    </location>
</feature>
<organism evidence="4 5">
    <name type="scientific">Tulasnella calospora MUT 4182</name>
    <dbReference type="NCBI Taxonomy" id="1051891"/>
    <lineage>
        <taxon>Eukaryota</taxon>
        <taxon>Fungi</taxon>
        <taxon>Dikarya</taxon>
        <taxon>Basidiomycota</taxon>
        <taxon>Agaricomycotina</taxon>
        <taxon>Agaricomycetes</taxon>
        <taxon>Cantharellales</taxon>
        <taxon>Tulasnellaceae</taxon>
        <taxon>Tulasnella</taxon>
    </lineage>
</organism>
<comment type="similarity">
    <text evidence="1">Belongs to the peptidase M24 family.</text>
</comment>
<dbReference type="InterPro" id="IPR047113">
    <property type="entry name" value="PA2G4/ARX1"/>
</dbReference>
<dbReference type="CDD" id="cd01089">
    <property type="entry name" value="PA2G4-like"/>
    <property type="match status" value="1"/>
</dbReference>
<dbReference type="Proteomes" id="UP000054248">
    <property type="component" value="Unassembled WGS sequence"/>
</dbReference>
<dbReference type="EMBL" id="KN822943">
    <property type="protein sequence ID" value="KIO34306.1"/>
    <property type="molecule type" value="Genomic_DNA"/>
</dbReference>
<gene>
    <name evidence="4" type="ORF">M407DRAFT_240636</name>
</gene>
<reference evidence="5" key="2">
    <citation type="submission" date="2015-01" db="EMBL/GenBank/DDBJ databases">
        <title>Evolutionary Origins and Diversification of the Mycorrhizal Mutualists.</title>
        <authorList>
            <consortium name="DOE Joint Genome Institute"/>
            <consortium name="Mycorrhizal Genomics Consortium"/>
            <person name="Kohler A."/>
            <person name="Kuo A."/>
            <person name="Nagy L.G."/>
            <person name="Floudas D."/>
            <person name="Copeland A."/>
            <person name="Barry K.W."/>
            <person name="Cichocki N."/>
            <person name="Veneault-Fourrey C."/>
            <person name="LaButti K."/>
            <person name="Lindquist E.A."/>
            <person name="Lipzen A."/>
            <person name="Lundell T."/>
            <person name="Morin E."/>
            <person name="Murat C."/>
            <person name="Riley R."/>
            <person name="Ohm R."/>
            <person name="Sun H."/>
            <person name="Tunlid A."/>
            <person name="Henrissat B."/>
            <person name="Grigoriev I.V."/>
            <person name="Hibbett D.S."/>
            <person name="Martin F."/>
        </authorList>
    </citation>
    <scope>NUCLEOTIDE SEQUENCE [LARGE SCALE GENOMIC DNA]</scope>
    <source>
        <strain evidence="5">MUT 4182</strain>
    </source>
</reference>
<dbReference type="AlphaFoldDB" id="A0A0C3QWP7"/>
<dbReference type="SUPFAM" id="SSF46785">
    <property type="entry name" value="Winged helix' DNA-binding domain"/>
    <property type="match status" value="1"/>
</dbReference>
<dbReference type="Gene3D" id="1.10.10.10">
    <property type="entry name" value="Winged helix-like DNA-binding domain superfamily/Winged helix DNA-binding domain"/>
    <property type="match status" value="1"/>
</dbReference>
<evidence type="ECO:0000256" key="2">
    <source>
        <dbReference type="SAM" id="MobiDB-lite"/>
    </source>
</evidence>
<dbReference type="Pfam" id="PF00557">
    <property type="entry name" value="Peptidase_M24"/>
    <property type="match status" value="1"/>
</dbReference>
<protein>
    <recommendedName>
        <fullName evidence="3">Peptidase M24 domain-containing protein</fullName>
    </recommendedName>
</protein>
<sequence>MSTTENPTSQVDQDGFKTVQGRRANKPKTEKKPEVSPADQEADRRRKYKTAATIVHQVLQTLVSAAVEGASLQQLCVDGDAEIAKLTAAAYPKAKKEMTKGIAFPTCVSINNVVSHFSPLPSDELAGTTIAKGDVVKIQLGAHIDGYAAVQTETIIVGATKEDPATGRKADVVKAAYTAAQAALRQFTVDEKNWTITDTISKVANEWDCKPVEGMLSCEHTQGAIDGKKRIILNPTPEQRSSHEKASFVAGEVYGVDVLVASNPDGKCKAVETRTSVYQRVGGINYQLKLKASKSLIESVEAKAGYFPFNLRTLDDLTKARVAIQEGERHGVFRPYEVTQTPKDSFVAAYMFTVLVTEQGPALLTEPSGWYSEDKLKTEKQLADEDIKSLLATEINQVKSAGEVKVTEKKPGAKRIRRPKAAGAAE</sequence>
<evidence type="ECO:0000313" key="5">
    <source>
        <dbReference type="Proteomes" id="UP000054248"/>
    </source>
</evidence>
<dbReference type="Gene3D" id="3.90.230.10">
    <property type="entry name" value="Creatinase/methionine aminopeptidase superfamily"/>
    <property type="match status" value="1"/>
</dbReference>
<dbReference type="PANTHER" id="PTHR10804:SF11">
    <property type="entry name" value="PROLIFERATION-ASSOCIATED PROTEIN 2G4"/>
    <property type="match status" value="1"/>
</dbReference>
<dbReference type="PANTHER" id="PTHR10804">
    <property type="entry name" value="PROTEASE FAMILY M24 METHIONYL AMINOPEPTIDASE, AMINOPEPTIDASE P"/>
    <property type="match status" value="1"/>
</dbReference>
<evidence type="ECO:0000256" key="1">
    <source>
        <dbReference type="ARBA" id="ARBA00007319"/>
    </source>
</evidence>
<dbReference type="OrthoDB" id="5876363at2759"/>
<feature type="region of interest" description="Disordered" evidence="2">
    <location>
        <begin position="1"/>
        <end position="45"/>
    </location>
</feature>
<dbReference type="HOGENOM" id="CLU_041451_2_1_1"/>
<dbReference type="InterPro" id="IPR036005">
    <property type="entry name" value="Creatinase/aminopeptidase-like"/>
</dbReference>
<proteinExistence type="inferred from homology"/>
<reference evidence="4 5" key="1">
    <citation type="submission" date="2014-04" db="EMBL/GenBank/DDBJ databases">
        <authorList>
            <consortium name="DOE Joint Genome Institute"/>
            <person name="Kuo A."/>
            <person name="Girlanda M."/>
            <person name="Perotto S."/>
            <person name="Kohler A."/>
            <person name="Nagy L.G."/>
            <person name="Floudas D."/>
            <person name="Copeland A."/>
            <person name="Barry K.W."/>
            <person name="Cichocki N."/>
            <person name="Veneault-Fourrey C."/>
            <person name="LaButti K."/>
            <person name="Lindquist E.A."/>
            <person name="Lipzen A."/>
            <person name="Lundell T."/>
            <person name="Morin E."/>
            <person name="Murat C."/>
            <person name="Sun H."/>
            <person name="Tunlid A."/>
            <person name="Henrissat B."/>
            <person name="Grigoriev I.V."/>
            <person name="Hibbett D.S."/>
            <person name="Martin F."/>
            <person name="Nordberg H.P."/>
            <person name="Cantor M.N."/>
            <person name="Hua S.X."/>
        </authorList>
    </citation>
    <scope>NUCLEOTIDE SEQUENCE [LARGE SCALE GENOMIC DNA]</scope>
    <source>
        <strain evidence="4 5">MUT 4182</strain>
    </source>
</reference>
<evidence type="ECO:0000259" key="3">
    <source>
        <dbReference type="Pfam" id="PF00557"/>
    </source>
</evidence>
<evidence type="ECO:0000313" key="4">
    <source>
        <dbReference type="EMBL" id="KIO34306.1"/>
    </source>
</evidence>
<dbReference type="InterPro" id="IPR036388">
    <property type="entry name" value="WH-like_DNA-bd_sf"/>
</dbReference>
<name>A0A0C3QWP7_9AGAM</name>
<feature type="domain" description="Peptidase M24" evidence="3">
    <location>
        <begin position="47"/>
        <end position="206"/>
    </location>
</feature>
<feature type="region of interest" description="Disordered" evidence="2">
    <location>
        <begin position="406"/>
        <end position="426"/>
    </location>
</feature>
<dbReference type="InterPro" id="IPR000994">
    <property type="entry name" value="Pept_M24"/>
</dbReference>